<dbReference type="Proteomes" id="UP000830401">
    <property type="component" value="Plasmid unnamed2"/>
</dbReference>
<name>A0ABY4GD07_9BACT</name>
<evidence type="ECO:0000313" key="2">
    <source>
        <dbReference type="Proteomes" id="UP000830401"/>
    </source>
</evidence>
<dbReference type="Gene3D" id="2.115.10.20">
    <property type="entry name" value="Glycosyl hydrolase domain, family 43"/>
    <property type="match status" value="1"/>
</dbReference>
<gene>
    <name evidence="1" type="ORF">MUN86_25365</name>
</gene>
<protein>
    <submittedName>
        <fullName evidence="1">Uncharacterized protein</fullName>
    </submittedName>
</protein>
<geneLocation type="plasmid" evidence="1 2">
    <name>unnamed2</name>
</geneLocation>
<dbReference type="InterPro" id="IPR023296">
    <property type="entry name" value="Glyco_hydro_beta-prop_sf"/>
</dbReference>
<dbReference type="EMBL" id="CP095063">
    <property type="protein sequence ID" value="UOQ68805.1"/>
    <property type="molecule type" value="Genomic_DNA"/>
</dbReference>
<keyword evidence="2" id="KW-1185">Reference proteome</keyword>
<keyword evidence="1" id="KW-0614">Plasmid</keyword>
<evidence type="ECO:0000313" key="1">
    <source>
        <dbReference type="EMBL" id="UOQ68805.1"/>
    </source>
</evidence>
<proteinExistence type="predicted"/>
<sequence>MHISLVFPSVAQKLNIKNDIFWNTKDGQPIYSQGGGIFKFKDPKSSQEKYYWYGVHYKEAETYRASPNKTLPGRATNR</sequence>
<dbReference type="RefSeq" id="WP_245126364.1">
    <property type="nucleotide sequence ID" value="NZ_CP095063.1"/>
</dbReference>
<reference evidence="1" key="1">
    <citation type="submission" date="2022-04" db="EMBL/GenBank/DDBJ databases">
        <title>Hymenobacter sp. isolated from the air.</title>
        <authorList>
            <person name="Won M."/>
            <person name="Lee C.-M."/>
            <person name="Woen H.-Y."/>
            <person name="Kwon S.-W."/>
        </authorList>
    </citation>
    <scope>NUCLEOTIDE SEQUENCE</scope>
    <source>
        <strain evidence="1">5420S-77</strain>
        <plasmid evidence="1">unnamed2</plasmid>
    </source>
</reference>
<organism evidence="1 2">
    <name type="scientific">Hymenobacter volaticus</name>
    <dbReference type="NCBI Taxonomy" id="2932254"/>
    <lineage>
        <taxon>Bacteria</taxon>
        <taxon>Pseudomonadati</taxon>
        <taxon>Bacteroidota</taxon>
        <taxon>Cytophagia</taxon>
        <taxon>Cytophagales</taxon>
        <taxon>Hymenobacteraceae</taxon>
        <taxon>Hymenobacter</taxon>
    </lineage>
</organism>
<accession>A0ABY4GD07</accession>